<name>A0A9D2NR85_9FIRM</name>
<keyword evidence="4 8" id="KW-0479">Metal-binding</keyword>
<comment type="similarity">
    <text evidence="1 6">Belongs to the peptidase M42 family.</text>
</comment>
<dbReference type="InterPro" id="IPR008007">
    <property type="entry name" value="Peptidase_M42"/>
</dbReference>
<comment type="caution">
    <text evidence="9">The sequence shown here is derived from an EMBL/GenBank/DDBJ whole genome shotgun (WGS) entry which is preliminary data.</text>
</comment>
<feature type="active site" description="Proton acceptor" evidence="7">
    <location>
        <position position="221"/>
    </location>
</feature>
<dbReference type="GO" id="GO:0046872">
    <property type="term" value="F:metal ion binding"/>
    <property type="evidence" value="ECO:0007669"/>
    <property type="project" value="UniProtKB-UniRule"/>
</dbReference>
<dbReference type="PANTHER" id="PTHR32481:SF7">
    <property type="entry name" value="AMINOPEPTIDASE YHFE-RELATED"/>
    <property type="match status" value="1"/>
</dbReference>
<sequence length="346" mass="37417">MNQDERKALLDFAQKLLSIDSPSGYTMQAMQFLQKEAEEMGFACTRSVKGNLMVRIPGASHEHALALSAHTDTLGLMVRAIKDNGMLAVTNIGGPTLPTLDSAYCRIYTRTGKTYTGTIVCTAAAKHVHSDASTLVRDLDSLEVRIDEVVRNKDEVQKLGIANGDIIAIDPKTCVTDSGFIKSRFLDDKISVACLFAVLKKLQKQPLPLKHDVIMIFSSYEEVGHGAAYIPPQVETMISVDMGCIGLDLACSEQDVSICAKDSSGPYDYALTSALIALAKQEQLPYAVDIYPMYSSDVSAALRAGNNIRGALIGPGVHASHGMERTHIDALDATVSLILAYLRTYA</sequence>
<feature type="binding site" evidence="8">
    <location>
        <position position="187"/>
    </location>
    <ligand>
        <name>Zn(2+)</name>
        <dbReference type="ChEBI" id="CHEBI:29105"/>
        <label>1</label>
    </ligand>
</feature>
<evidence type="ECO:0000256" key="6">
    <source>
        <dbReference type="PIRNR" id="PIRNR001123"/>
    </source>
</evidence>
<dbReference type="GO" id="GO:0004177">
    <property type="term" value="F:aminopeptidase activity"/>
    <property type="evidence" value="ECO:0007669"/>
    <property type="project" value="UniProtKB-UniRule"/>
</dbReference>
<evidence type="ECO:0000256" key="7">
    <source>
        <dbReference type="PIRSR" id="PIRSR001123-1"/>
    </source>
</evidence>
<reference evidence="9" key="1">
    <citation type="journal article" date="2021" name="PeerJ">
        <title>Extensive microbial diversity within the chicken gut microbiome revealed by metagenomics and culture.</title>
        <authorList>
            <person name="Gilroy R."/>
            <person name="Ravi A."/>
            <person name="Getino M."/>
            <person name="Pursley I."/>
            <person name="Horton D.L."/>
            <person name="Alikhan N.F."/>
            <person name="Baker D."/>
            <person name="Gharbi K."/>
            <person name="Hall N."/>
            <person name="Watson M."/>
            <person name="Adriaenssens E.M."/>
            <person name="Foster-Nyarko E."/>
            <person name="Jarju S."/>
            <person name="Secka A."/>
            <person name="Antonio M."/>
            <person name="Oren A."/>
            <person name="Chaudhuri R.R."/>
            <person name="La Ragione R."/>
            <person name="Hildebrand F."/>
            <person name="Pallen M.J."/>
        </authorList>
    </citation>
    <scope>NUCLEOTIDE SEQUENCE</scope>
    <source>
        <strain evidence="9">CHK187-11901</strain>
    </source>
</reference>
<gene>
    <name evidence="9" type="ORF">H9702_08490</name>
</gene>
<feature type="binding site" evidence="8">
    <location>
        <position position="70"/>
    </location>
    <ligand>
        <name>Zn(2+)</name>
        <dbReference type="ChEBI" id="CHEBI:29105"/>
        <label>1</label>
    </ligand>
</feature>
<dbReference type="EMBL" id="DWWM01000055">
    <property type="protein sequence ID" value="HJC37146.1"/>
    <property type="molecule type" value="Genomic_DNA"/>
</dbReference>
<evidence type="ECO:0000256" key="3">
    <source>
        <dbReference type="ARBA" id="ARBA00022670"/>
    </source>
</evidence>
<dbReference type="InterPro" id="IPR051464">
    <property type="entry name" value="Peptidase_M42_aminopept"/>
</dbReference>
<proteinExistence type="inferred from homology"/>
<dbReference type="InterPro" id="IPR023367">
    <property type="entry name" value="Peptidase_M42_dom2"/>
</dbReference>
<dbReference type="PIRSF" id="PIRSF001123">
    <property type="entry name" value="PepA_GA"/>
    <property type="match status" value="1"/>
</dbReference>
<evidence type="ECO:0000256" key="5">
    <source>
        <dbReference type="ARBA" id="ARBA00022801"/>
    </source>
</evidence>
<dbReference type="GO" id="GO:0006508">
    <property type="term" value="P:proteolysis"/>
    <property type="evidence" value="ECO:0007669"/>
    <property type="project" value="UniProtKB-KW"/>
</dbReference>
<dbReference type="Gene3D" id="3.40.630.10">
    <property type="entry name" value="Zn peptidases"/>
    <property type="match status" value="1"/>
</dbReference>
<evidence type="ECO:0000313" key="10">
    <source>
        <dbReference type="Proteomes" id="UP000823896"/>
    </source>
</evidence>
<dbReference type="PANTHER" id="PTHR32481">
    <property type="entry name" value="AMINOPEPTIDASE"/>
    <property type="match status" value="1"/>
</dbReference>
<dbReference type="SUPFAM" id="SSF53187">
    <property type="entry name" value="Zn-dependent exopeptidases"/>
    <property type="match status" value="1"/>
</dbReference>
<evidence type="ECO:0000313" key="9">
    <source>
        <dbReference type="EMBL" id="HJC37146.1"/>
    </source>
</evidence>
<keyword evidence="3" id="KW-0645">Protease</keyword>
<evidence type="ECO:0000256" key="2">
    <source>
        <dbReference type="ARBA" id="ARBA00022438"/>
    </source>
</evidence>
<evidence type="ECO:0000256" key="8">
    <source>
        <dbReference type="PIRSR" id="PIRSR001123-2"/>
    </source>
</evidence>
<feature type="binding site" evidence="8">
    <location>
        <position position="222"/>
    </location>
    <ligand>
        <name>Zn(2+)</name>
        <dbReference type="ChEBI" id="CHEBI:29105"/>
        <label>2</label>
    </ligand>
</feature>
<comment type="cofactor">
    <cofactor evidence="8">
        <name>a divalent metal cation</name>
        <dbReference type="ChEBI" id="CHEBI:60240"/>
    </cofactor>
    <text evidence="8">Binds 2 divalent metal cations per subunit.</text>
</comment>
<organism evidence="9 10">
    <name type="scientific">Candidatus Merdibacter merdavium</name>
    <dbReference type="NCBI Taxonomy" id="2838692"/>
    <lineage>
        <taxon>Bacteria</taxon>
        <taxon>Bacillati</taxon>
        <taxon>Bacillota</taxon>
        <taxon>Erysipelotrichia</taxon>
        <taxon>Erysipelotrichales</taxon>
        <taxon>Erysipelotrichaceae</taxon>
        <taxon>Merdibacter</taxon>
    </lineage>
</organism>
<dbReference type="Gene3D" id="2.40.30.40">
    <property type="entry name" value="Peptidase M42, domain 2"/>
    <property type="match status" value="1"/>
</dbReference>
<dbReference type="Pfam" id="PF05343">
    <property type="entry name" value="Peptidase_M42"/>
    <property type="match status" value="1"/>
</dbReference>
<feature type="binding site" evidence="8">
    <location>
        <position position="241"/>
    </location>
    <ligand>
        <name>Zn(2+)</name>
        <dbReference type="ChEBI" id="CHEBI:29105"/>
        <label>1</label>
    </ligand>
</feature>
<feature type="binding site" evidence="8">
    <location>
        <position position="321"/>
    </location>
    <ligand>
        <name>Zn(2+)</name>
        <dbReference type="ChEBI" id="CHEBI:29105"/>
        <label>2</label>
    </ligand>
</feature>
<keyword evidence="2" id="KW-0031">Aminopeptidase</keyword>
<dbReference type="CDD" id="cd05657">
    <property type="entry name" value="M42_glucanase_like"/>
    <property type="match status" value="1"/>
</dbReference>
<accession>A0A9D2NR85</accession>
<evidence type="ECO:0000256" key="1">
    <source>
        <dbReference type="ARBA" id="ARBA00006272"/>
    </source>
</evidence>
<keyword evidence="5" id="KW-0378">Hydrolase</keyword>
<protein>
    <submittedName>
        <fullName evidence="9">M42 family metallopeptidase</fullName>
    </submittedName>
</protein>
<reference evidence="9" key="2">
    <citation type="submission" date="2021-04" db="EMBL/GenBank/DDBJ databases">
        <authorList>
            <person name="Gilroy R."/>
        </authorList>
    </citation>
    <scope>NUCLEOTIDE SEQUENCE</scope>
    <source>
        <strain evidence="9">CHK187-11901</strain>
    </source>
</reference>
<feature type="binding site" evidence="8">
    <location>
        <position position="187"/>
    </location>
    <ligand>
        <name>Zn(2+)</name>
        <dbReference type="ChEBI" id="CHEBI:29105"/>
        <label>2</label>
    </ligand>
</feature>
<dbReference type="SUPFAM" id="SSF101821">
    <property type="entry name" value="Aminopeptidase/glucanase lid domain"/>
    <property type="match status" value="1"/>
</dbReference>
<dbReference type="AlphaFoldDB" id="A0A9D2NR85"/>
<dbReference type="Proteomes" id="UP000823896">
    <property type="component" value="Unassembled WGS sequence"/>
</dbReference>
<evidence type="ECO:0000256" key="4">
    <source>
        <dbReference type="ARBA" id="ARBA00022723"/>
    </source>
</evidence>